<keyword evidence="2" id="KW-1185">Reference proteome</keyword>
<dbReference type="Proteomes" id="UP001165960">
    <property type="component" value="Unassembled WGS sequence"/>
</dbReference>
<accession>A0ACC2T799</accession>
<name>A0ACC2T799_9FUNG</name>
<sequence>MVLLFKLTPEHPKEGAYILKESIVYQKNQIWVPKSLRARVMTEHHCGVPVRQSPSVPEL</sequence>
<evidence type="ECO:0000313" key="1">
    <source>
        <dbReference type="EMBL" id="KAJ9070407.1"/>
    </source>
</evidence>
<gene>
    <name evidence="1" type="ORF">DSO57_1008448</name>
</gene>
<protein>
    <submittedName>
        <fullName evidence="1">Uncharacterized protein</fullName>
    </submittedName>
</protein>
<organism evidence="1 2">
    <name type="scientific">Entomophthora muscae</name>
    <dbReference type="NCBI Taxonomy" id="34485"/>
    <lineage>
        <taxon>Eukaryota</taxon>
        <taxon>Fungi</taxon>
        <taxon>Fungi incertae sedis</taxon>
        <taxon>Zoopagomycota</taxon>
        <taxon>Entomophthoromycotina</taxon>
        <taxon>Entomophthoromycetes</taxon>
        <taxon>Entomophthorales</taxon>
        <taxon>Entomophthoraceae</taxon>
        <taxon>Entomophthora</taxon>
    </lineage>
</organism>
<comment type="caution">
    <text evidence="1">The sequence shown here is derived from an EMBL/GenBank/DDBJ whole genome shotgun (WGS) entry which is preliminary data.</text>
</comment>
<evidence type="ECO:0000313" key="2">
    <source>
        <dbReference type="Proteomes" id="UP001165960"/>
    </source>
</evidence>
<dbReference type="EMBL" id="QTSX02003576">
    <property type="protein sequence ID" value="KAJ9070407.1"/>
    <property type="molecule type" value="Genomic_DNA"/>
</dbReference>
<proteinExistence type="predicted"/>
<reference evidence="1" key="1">
    <citation type="submission" date="2022-04" db="EMBL/GenBank/DDBJ databases">
        <title>Genome of the entomopathogenic fungus Entomophthora muscae.</title>
        <authorList>
            <person name="Elya C."/>
            <person name="Lovett B.R."/>
            <person name="Lee E."/>
            <person name="Macias A.M."/>
            <person name="Hajek A.E."/>
            <person name="De Bivort B.L."/>
            <person name="Kasson M.T."/>
            <person name="De Fine Licht H.H."/>
            <person name="Stajich J.E."/>
        </authorList>
    </citation>
    <scope>NUCLEOTIDE SEQUENCE</scope>
    <source>
        <strain evidence="1">Berkeley</strain>
    </source>
</reference>